<dbReference type="EMBL" id="JWSY01000007">
    <property type="protein sequence ID" value="KIC59440.1"/>
    <property type="molecule type" value="Genomic_DNA"/>
</dbReference>
<dbReference type="AlphaFoldDB" id="A0A0B4D5H8"/>
<dbReference type="Proteomes" id="UP000031166">
    <property type="component" value="Unassembled WGS sequence"/>
</dbReference>
<accession>A0A0B4D5H8</accession>
<dbReference type="InterPro" id="IPR029024">
    <property type="entry name" value="TerB-like"/>
</dbReference>
<sequence length="249" mass="27532">MSWVSLDHFVTVKAALGTQAAATRFLNVGGKASAADAEDSVEMAGAADMAETAPIVFHLVYEDAAGNVSQRIVTVRKIETGRSGPLLLCYCHLRRRARRFSLDRVLEVFDVSTGEVHGDPRAFFLGHPLLTVAESHEDRAFRLCSDDLTILTVVGAADGRFDPDEQDQLLVHVFDRYEDGALDEDILRGRLSLLTPDHASFFRSLSRVRPEDGRLLRRSLRRIVDADGHLDPAELAFVDTIESRLLSFG</sequence>
<protein>
    <submittedName>
        <fullName evidence="1">Transcriptional regulator</fullName>
    </submittedName>
</protein>
<name>A0A0B4D5H8_9CAUL</name>
<dbReference type="STRING" id="172043.RM53_05470"/>
<evidence type="ECO:0000313" key="1">
    <source>
        <dbReference type="EMBL" id="KIC59440.1"/>
    </source>
</evidence>
<dbReference type="Gene3D" id="1.10.3680.10">
    <property type="entry name" value="TerB-like"/>
    <property type="match status" value="1"/>
</dbReference>
<organism evidence="1 2">
    <name type="scientific">Brevundimonas nasdae</name>
    <dbReference type="NCBI Taxonomy" id="172043"/>
    <lineage>
        <taxon>Bacteria</taxon>
        <taxon>Pseudomonadati</taxon>
        <taxon>Pseudomonadota</taxon>
        <taxon>Alphaproteobacteria</taxon>
        <taxon>Caulobacterales</taxon>
        <taxon>Caulobacteraceae</taxon>
        <taxon>Brevundimonas</taxon>
    </lineage>
</organism>
<dbReference type="CDD" id="cd07177">
    <property type="entry name" value="terB_like"/>
    <property type="match status" value="1"/>
</dbReference>
<comment type="caution">
    <text evidence="1">The sequence shown here is derived from an EMBL/GenBank/DDBJ whole genome shotgun (WGS) entry which is preliminary data.</text>
</comment>
<gene>
    <name evidence="1" type="ORF">RM53_05470</name>
</gene>
<dbReference type="SUPFAM" id="SSF158682">
    <property type="entry name" value="TerB-like"/>
    <property type="match status" value="1"/>
</dbReference>
<reference evidence="1 2" key="1">
    <citation type="submission" date="2014-12" db="EMBL/GenBank/DDBJ databases">
        <title>Genome sequencing of Brevundimonas nasdae TPW30.</title>
        <authorList>
            <person name="Tan P.W."/>
            <person name="Chan K.-G."/>
        </authorList>
    </citation>
    <scope>NUCLEOTIDE SEQUENCE [LARGE SCALE GENOMIC DNA]</scope>
    <source>
        <strain evidence="1 2">TPW30</strain>
    </source>
</reference>
<proteinExistence type="predicted"/>
<evidence type="ECO:0000313" key="2">
    <source>
        <dbReference type="Proteomes" id="UP000031166"/>
    </source>
</evidence>